<keyword evidence="4" id="KW-0418">Kinase</keyword>
<reference evidence="8" key="1">
    <citation type="journal article" date="2020" name="J. Eukaryot. Microbiol.">
        <title>De novo Sequencing, Assembly and Annotation of the Transcriptome for the Free-Living Testate Amoeba Arcella intermedia.</title>
        <authorList>
            <person name="Ribeiro G.M."/>
            <person name="Porfirio-Sousa A.L."/>
            <person name="Maurer-Alcala X.X."/>
            <person name="Katz L.A."/>
            <person name="Lahr D.J.G."/>
        </authorList>
    </citation>
    <scope>NUCLEOTIDE SEQUENCE</scope>
</reference>
<evidence type="ECO:0000256" key="5">
    <source>
        <dbReference type="ARBA" id="ARBA00022840"/>
    </source>
</evidence>
<evidence type="ECO:0000256" key="3">
    <source>
        <dbReference type="ARBA" id="ARBA00022741"/>
    </source>
</evidence>
<evidence type="ECO:0000259" key="7">
    <source>
        <dbReference type="PROSITE" id="PS51285"/>
    </source>
</evidence>
<dbReference type="GO" id="GO:0005829">
    <property type="term" value="C:cytosol"/>
    <property type="evidence" value="ECO:0007669"/>
    <property type="project" value="TreeGrafter"/>
</dbReference>
<dbReference type="InterPro" id="IPR011009">
    <property type="entry name" value="Kinase-like_dom_sf"/>
</dbReference>
<dbReference type="PROSITE" id="PS50011">
    <property type="entry name" value="PROTEIN_KINASE_DOM"/>
    <property type="match status" value="1"/>
</dbReference>
<dbReference type="GO" id="GO:0005524">
    <property type="term" value="F:ATP binding"/>
    <property type="evidence" value="ECO:0007669"/>
    <property type="project" value="UniProtKB-KW"/>
</dbReference>
<evidence type="ECO:0000256" key="2">
    <source>
        <dbReference type="ARBA" id="ARBA00022679"/>
    </source>
</evidence>
<dbReference type="GO" id="GO:0004691">
    <property type="term" value="F:cAMP-dependent protein kinase activity"/>
    <property type="evidence" value="ECO:0007669"/>
    <property type="project" value="TreeGrafter"/>
</dbReference>
<evidence type="ECO:0000259" key="6">
    <source>
        <dbReference type="PROSITE" id="PS50011"/>
    </source>
</evidence>
<feature type="domain" description="Protein kinase" evidence="6">
    <location>
        <begin position="1"/>
        <end position="132"/>
    </location>
</feature>
<dbReference type="AlphaFoldDB" id="A0A6B2LJU5"/>
<dbReference type="Pfam" id="PF00069">
    <property type="entry name" value="Pkinase"/>
    <property type="match status" value="1"/>
</dbReference>
<evidence type="ECO:0008006" key="9">
    <source>
        <dbReference type="Google" id="ProtNLM"/>
    </source>
</evidence>
<sequence length="195" mass="22348">MKPENILVDKSGHLKLTDFGFSKFLFDRTWTMCGTPEYLAPEIISGHGHTKAVDWWSLGILIYEMLAGYPPFNDENKLRLFSRISEPEKMTFPDFFTPDSIDLIRKLLVTDPSRRLGVMCRGVIDIKLHPFFSGINWSGVAERKNPAPFKPKLKNCEDTSNFTDGIEELESPYHEIPFEENCPVPPSVNQIFDSF</sequence>
<accession>A0A6B2LJU5</accession>
<dbReference type="GO" id="GO:0005952">
    <property type="term" value="C:cAMP-dependent protein kinase complex"/>
    <property type="evidence" value="ECO:0007669"/>
    <property type="project" value="TreeGrafter"/>
</dbReference>
<evidence type="ECO:0000256" key="4">
    <source>
        <dbReference type="ARBA" id="ARBA00022777"/>
    </source>
</evidence>
<keyword evidence="1" id="KW-0723">Serine/threonine-protein kinase</keyword>
<dbReference type="PANTHER" id="PTHR24353">
    <property type="entry name" value="CYCLIC NUCLEOTIDE-DEPENDENT PROTEIN KINASE"/>
    <property type="match status" value="1"/>
</dbReference>
<dbReference type="SMART" id="SM00220">
    <property type="entry name" value="S_TKc"/>
    <property type="match status" value="1"/>
</dbReference>
<dbReference type="PANTHER" id="PTHR24353:SF37">
    <property type="entry name" value="CAMP-DEPENDENT PROTEIN KINASE CATALYTIC SUBUNIT PRKX"/>
    <property type="match status" value="1"/>
</dbReference>
<feature type="domain" description="AGC-kinase C-terminal" evidence="7">
    <location>
        <begin position="133"/>
        <end position="195"/>
    </location>
</feature>
<dbReference type="SUPFAM" id="SSF56112">
    <property type="entry name" value="Protein kinase-like (PK-like)"/>
    <property type="match status" value="1"/>
</dbReference>
<keyword evidence="2" id="KW-0808">Transferase</keyword>
<keyword evidence="3" id="KW-0547">Nucleotide-binding</keyword>
<evidence type="ECO:0000313" key="8">
    <source>
        <dbReference type="EMBL" id="NDV37081.1"/>
    </source>
</evidence>
<dbReference type="Gene3D" id="1.10.510.10">
    <property type="entry name" value="Transferase(Phosphotransferase) domain 1"/>
    <property type="match status" value="1"/>
</dbReference>
<dbReference type="PROSITE" id="PS51285">
    <property type="entry name" value="AGC_KINASE_CTER"/>
    <property type="match status" value="1"/>
</dbReference>
<dbReference type="InterPro" id="IPR000719">
    <property type="entry name" value="Prot_kinase_dom"/>
</dbReference>
<dbReference type="Gene3D" id="3.30.200.20">
    <property type="entry name" value="Phosphorylase Kinase, domain 1"/>
    <property type="match status" value="1"/>
</dbReference>
<dbReference type="InterPro" id="IPR000961">
    <property type="entry name" value="AGC-kinase_C"/>
</dbReference>
<name>A0A6B2LJU5_9EUKA</name>
<dbReference type="EMBL" id="GIBP01008112">
    <property type="protein sequence ID" value="NDV37081.1"/>
    <property type="molecule type" value="Transcribed_RNA"/>
</dbReference>
<keyword evidence="5" id="KW-0067">ATP-binding</keyword>
<protein>
    <recommendedName>
        <fullName evidence="9">Protein kinase domain-containing protein</fullName>
    </recommendedName>
</protein>
<evidence type="ECO:0000256" key="1">
    <source>
        <dbReference type="ARBA" id="ARBA00022527"/>
    </source>
</evidence>
<organism evidence="8">
    <name type="scientific">Arcella intermedia</name>
    <dbReference type="NCBI Taxonomy" id="1963864"/>
    <lineage>
        <taxon>Eukaryota</taxon>
        <taxon>Amoebozoa</taxon>
        <taxon>Tubulinea</taxon>
        <taxon>Elardia</taxon>
        <taxon>Arcellinida</taxon>
        <taxon>Sphaerothecina</taxon>
        <taxon>Arcellidae</taxon>
        <taxon>Arcella</taxon>
    </lineage>
</organism>
<proteinExistence type="predicted"/>